<comment type="caution">
    <text evidence="7">The sequence shown here is derived from an EMBL/GenBank/DDBJ whole genome shotgun (WGS) entry which is preliminary data.</text>
</comment>
<dbReference type="Pfam" id="PF01490">
    <property type="entry name" value="Aa_trans"/>
    <property type="match status" value="1"/>
</dbReference>
<protein>
    <recommendedName>
        <fullName evidence="6">Amino acid transporter transmembrane domain-containing protein</fullName>
    </recommendedName>
</protein>
<evidence type="ECO:0000313" key="7">
    <source>
        <dbReference type="EMBL" id="CAK0892011.1"/>
    </source>
</evidence>
<evidence type="ECO:0000256" key="1">
    <source>
        <dbReference type="ARBA" id="ARBA00004370"/>
    </source>
</evidence>
<dbReference type="Proteomes" id="UP001189429">
    <property type="component" value="Unassembled WGS sequence"/>
</dbReference>
<feature type="transmembrane region" description="Helical" evidence="5">
    <location>
        <begin position="131"/>
        <end position="151"/>
    </location>
</feature>
<accession>A0ABN9WYJ0</accession>
<evidence type="ECO:0000256" key="4">
    <source>
        <dbReference type="ARBA" id="ARBA00023136"/>
    </source>
</evidence>
<keyword evidence="2 5" id="KW-0812">Transmembrane</keyword>
<keyword evidence="4 5" id="KW-0472">Membrane</keyword>
<reference evidence="7" key="1">
    <citation type="submission" date="2023-10" db="EMBL/GenBank/DDBJ databases">
        <authorList>
            <person name="Chen Y."/>
            <person name="Shah S."/>
            <person name="Dougan E. K."/>
            <person name="Thang M."/>
            <person name="Chan C."/>
        </authorList>
    </citation>
    <scope>NUCLEOTIDE SEQUENCE [LARGE SCALE GENOMIC DNA]</scope>
</reference>
<feature type="transmembrane region" description="Helical" evidence="5">
    <location>
        <begin position="66"/>
        <end position="91"/>
    </location>
</feature>
<keyword evidence="8" id="KW-1185">Reference proteome</keyword>
<organism evidence="7 8">
    <name type="scientific">Prorocentrum cordatum</name>
    <dbReference type="NCBI Taxonomy" id="2364126"/>
    <lineage>
        <taxon>Eukaryota</taxon>
        <taxon>Sar</taxon>
        <taxon>Alveolata</taxon>
        <taxon>Dinophyceae</taxon>
        <taxon>Prorocentrales</taxon>
        <taxon>Prorocentraceae</taxon>
        <taxon>Prorocentrum</taxon>
    </lineage>
</organism>
<dbReference type="InterPro" id="IPR013057">
    <property type="entry name" value="AA_transpt_TM"/>
</dbReference>
<name>A0ABN9WYJ0_9DINO</name>
<feature type="transmembrane region" description="Helical" evidence="5">
    <location>
        <begin position="97"/>
        <end position="119"/>
    </location>
</feature>
<dbReference type="EMBL" id="CAUYUJ010019549">
    <property type="protein sequence ID" value="CAK0892011.1"/>
    <property type="molecule type" value="Genomic_DNA"/>
</dbReference>
<feature type="domain" description="Amino acid transporter transmembrane" evidence="6">
    <location>
        <begin position="25"/>
        <end position="150"/>
    </location>
</feature>
<evidence type="ECO:0000256" key="2">
    <source>
        <dbReference type="ARBA" id="ARBA00022692"/>
    </source>
</evidence>
<proteinExistence type="predicted"/>
<gene>
    <name evidence="7" type="ORF">PCOR1329_LOCUS71770</name>
</gene>
<evidence type="ECO:0000259" key="6">
    <source>
        <dbReference type="Pfam" id="PF01490"/>
    </source>
</evidence>
<sequence>MSSCSLSSPALPVANIGYDLHLVPIPNLGWMNGVAALCMAMKMLAMQPLVLTPLSSTVEGVLSGKVADSILAVSIMPCLLAMTAVVAVRFANDTATLLNLIGSVFCMNIAFVVPVVCYWKLATEPICITRKLGLVGLIAMGLSCAVLGVLAS</sequence>
<keyword evidence="3 5" id="KW-1133">Transmembrane helix</keyword>
<comment type="subcellular location">
    <subcellularLocation>
        <location evidence="1">Membrane</location>
    </subcellularLocation>
</comment>
<evidence type="ECO:0000256" key="3">
    <source>
        <dbReference type="ARBA" id="ARBA00022989"/>
    </source>
</evidence>
<evidence type="ECO:0000256" key="5">
    <source>
        <dbReference type="SAM" id="Phobius"/>
    </source>
</evidence>
<evidence type="ECO:0000313" key="8">
    <source>
        <dbReference type="Proteomes" id="UP001189429"/>
    </source>
</evidence>